<dbReference type="EMBL" id="CP003349">
    <property type="protein sequence ID" value="AFD06529.1"/>
    <property type="molecule type" value="Genomic_DNA"/>
</dbReference>
<dbReference type="Proteomes" id="UP000007590">
    <property type="component" value="Chromosome"/>
</dbReference>
<evidence type="ECO:0000256" key="1">
    <source>
        <dbReference type="SAM" id="SignalP"/>
    </source>
</evidence>
<evidence type="ECO:0000313" key="2">
    <source>
        <dbReference type="EMBL" id="AFD06529.1"/>
    </source>
</evidence>
<dbReference type="Gene3D" id="3.30.160.670">
    <property type="match status" value="1"/>
</dbReference>
<name>H8KVM6_SOLCM</name>
<dbReference type="STRING" id="929556.Solca_1445"/>
<feature type="chain" id="PRO_5003613945" description="DUF4136 domain-containing protein" evidence="1">
    <location>
        <begin position="23"/>
        <end position="226"/>
    </location>
</feature>
<reference evidence="2" key="1">
    <citation type="submission" date="2012-02" db="EMBL/GenBank/DDBJ databases">
        <title>The complete genome of Solitalea canadensis DSM 3403.</title>
        <authorList>
            <consortium name="US DOE Joint Genome Institute (JGI-PGF)"/>
            <person name="Lucas S."/>
            <person name="Copeland A."/>
            <person name="Lapidus A."/>
            <person name="Glavina del Rio T."/>
            <person name="Dalin E."/>
            <person name="Tice H."/>
            <person name="Bruce D."/>
            <person name="Goodwin L."/>
            <person name="Pitluck S."/>
            <person name="Peters L."/>
            <person name="Ovchinnikova G."/>
            <person name="Lu M."/>
            <person name="Kyrpides N."/>
            <person name="Mavromatis K."/>
            <person name="Ivanova N."/>
            <person name="Brettin T."/>
            <person name="Detter J.C."/>
            <person name="Han C."/>
            <person name="Larimer F."/>
            <person name="Land M."/>
            <person name="Hauser L."/>
            <person name="Markowitz V."/>
            <person name="Cheng J.-F."/>
            <person name="Hugenholtz P."/>
            <person name="Woyke T."/>
            <person name="Wu D."/>
            <person name="Spring S."/>
            <person name="Schroeder M."/>
            <person name="Kopitz M."/>
            <person name="Brambilla E."/>
            <person name="Klenk H.-P."/>
            <person name="Eisen J.A."/>
        </authorList>
    </citation>
    <scope>NUCLEOTIDE SEQUENCE</scope>
    <source>
        <strain evidence="2">DSM 3403</strain>
    </source>
</reference>
<dbReference type="RefSeq" id="WP_014679756.1">
    <property type="nucleotide sequence ID" value="NC_017770.1"/>
</dbReference>
<dbReference type="eggNOG" id="ENOG5031JFP">
    <property type="taxonomic scope" value="Bacteria"/>
</dbReference>
<accession>H8KVM6</accession>
<keyword evidence="3" id="KW-1185">Reference proteome</keyword>
<gene>
    <name evidence="2" type="ordered locus">Solca_1445</name>
</gene>
<organism evidence="2 3">
    <name type="scientific">Solitalea canadensis (strain ATCC 29591 / DSM 3403 / JCM 21819 / LMG 8368 / NBRC 15130 / NCIMB 12057 / USAM 9D)</name>
    <name type="common">Flexibacter canadensis</name>
    <dbReference type="NCBI Taxonomy" id="929556"/>
    <lineage>
        <taxon>Bacteria</taxon>
        <taxon>Pseudomonadati</taxon>
        <taxon>Bacteroidota</taxon>
        <taxon>Sphingobacteriia</taxon>
        <taxon>Sphingobacteriales</taxon>
        <taxon>Sphingobacteriaceae</taxon>
        <taxon>Solitalea</taxon>
    </lineage>
</organism>
<evidence type="ECO:0000313" key="3">
    <source>
        <dbReference type="Proteomes" id="UP000007590"/>
    </source>
</evidence>
<proteinExistence type="predicted"/>
<dbReference type="KEGG" id="scn:Solca_1445"/>
<protein>
    <recommendedName>
        <fullName evidence="4">DUF4136 domain-containing protein</fullName>
    </recommendedName>
</protein>
<sequence length="226" mass="24803">MIKNYVLSSVGTRCLTLFISTALLFSACSPATKVTATWKDKDAEAKTYKNLFIVALGKNLAYKKTIEDKMATSLTNTGAKVTESTNVFPPDMTKDKALDREQLLQKFKEAGCDAIISVALVNKDSETRYVPGTTAYAPGGYYGNFWGYYGGMGPAMYDPGYYTTDKTYYLETNLYDVNTEKLVWSGQSETLNPDNIDKAATEFANIIVTKMVSDGVIHSSASPAKK</sequence>
<dbReference type="HOGENOM" id="CLU_088267_0_0_10"/>
<dbReference type="PROSITE" id="PS51257">
    <property type="entry name" value="PROKAR_LIPOPROTEIN"/>
    <property type="match status" value="1"/>
</dbReference>
<keyword evidence="1" id="KW-0732">Signal</keyword>
<evidence type="ECO:0008006" key="4">
    <source>
        <dbReference type="Google" id="ProtNLM"/>
    </source>
</evidence>
<dbReference type="AlphaFoldDB" id="H8KVM6"/>
<dbReference type="OrthoDB" id="6078026at2"/>
<feature type="signal peptide" evidence="1">
    <location>
        <begin position="1"/>
        <end position="22"/>
    </location>
</feature>